<name>A0ABN8E381_9VIBR</name>
<accession>A0ABN8E381</accession>
<proteinExistence type="predicted"/>
<dbReference type="EMBL" id="CAKLDM010000002">
    <property type="protein sequence ID" value="CAH0538967.1"/>
    <property type="molecule type" value="Genomic_DNA"/>
</dbReference>
<dbReference type="NCBIfam" id="NF040521">
    <property type="entry name" value="C45_proenzyme"/>
    <property type="match status" value="1"/>
</dbReference>
<dbReference type="Proteomes" id="UP000838748">
    <property type="component" value="Unassembled WGS sequence"/>
</dbReference>
<dbReference type="InterPro" id="IPR000595">
    <property type="entry name" value="cNMP-bd_dom"/>
</dbReference>
<evidence type="ECO:0000313" key="2">
    <source>
        <dbReference type="EMBL" id="CAH0538967.1"/>
    </source>
</evidence>
<keyword evidence="3" id="KW-1185">Reference proteome</keyword>
<sequence length="362" mass="40117">MTTQHTQNIPQLTIKGDHFQIGFQLGQFFKSAIHERLLNNKELNTLIESWSSSPEFDSLKIAAKQFSTGYFDEVRGLSEGAGVPFDTIFMWNCRGDFAFPSQQGDGLPVNGCTTLFLPKSESESAYIAHNEDGDIEFLGQCAWVTVIPKHGNMFKSFVYPGLIAGNAISVNEKGLVQTINNIRAFDCKAGIPRQFISRAILDANSLVEAIELLQRKDRASGYHHGLAQAGENYLFSVETSGGECEVIRLESHQFYGHANHLKSAGLKDLPNTKTDSSLYREKRMTELFESLSSHSGEQITEVLFDQEAASGNTLYRQGDSGGEYAQTLTTGIFEIKDNSVNITLHFSPEDTFTISDTITVTR</sequence>
<dbReference type="RefSeq" id="WP_237361125.1">
    <property type="nucleotide sequence ID" value="NZ_CAKLDM010000002.1"/>
</dbReference>
<dbReference type="InterPro" id="IPR047794">
    <property type="entry name" value="C45_proenzyme-like"/>
</dbReference>
<dbReference type="InterPro" id="IPR005079">
    <property type="entry name" value="Peptidase_C45_hydrolase"/>
</dbReference>
<dbReference type="Pfam" id="PF03417">
    <property type="entry name" value="AAT"/>
    <property type="match status" value="1"/>
</dbReference>
<dbReference type="InterPro" id="IPR047801">
    <property type="entry name" value="Peptidase_C45"/>
</dbReference>
<dbReference type="Gene3D" id="1.10.10.2120">
    <property type="match status" value="1"/>
</dbReference>
<dbReference type="PANTHER" id="PTHR34180:SF1">
    <property type="entry name" value="BETA-ALANYL-DOPAMINE_CARCININE HYDROLASE"/>
    <property type="match status" value="1"/>
</dbReference>
<organism evidence="2 3">
    <name type="scientific">Vibrio marisflavi CECT 7928</name>
    <dbReference type="NCBI Taxonomy" id="634439"/>
    <lineage>
        <taxon>Bacteria</taxon>
        <taxon>Pseudomonadati</taxon>
        <taxon>Pseudomonadota</taxon>
        <taxon>Gammaproteobacteria</taxon>
        <taxon>Vibrionales</taxon>
        <taxon>Vibrionaceae</taxon>
        <taxon>Vibrio</taxon>
    </lineage>
</organism>
<evidence type="ECO:0000259" key="1">
    <source>
        <dbReference type="PROSITE" id="PS50042"/>
    </source>
</evidence>
<protein>
    <recommendedName>
        <fullName evidence="1">Cyclic nucleotide-binding domain-containing protein</fullName>
    </recommendedName>
</protein>
<evidence type="ECO:0000313" key="3">
    <source>
        <dbReference type="Proteomes" id="UP000838748"/>
    </source>
</evidence>
<reference evidence="2" key="1">
    <citation type="submission" date="2021-11" db="EMBL/GenBank/DDBJ databases">
        <authorList>
            <person name="Rodrigo-Torres L."/>
            <person name="Arahal R. D."/>
            <person name="Lucena T."/>
        </authorList>
    </citation>
    <scope>NUCLEOTIDE SEQUENCE</scope>
    <source>
        <strain evidence="2">CECT 7928</strain>
    </source>
</reference>
<feature type="domain" description="Cyclic nucleotide-binding" evidence="1">
    <location>
        <begin position="287"/>
        <end position="324"/>
    </location>
</feature>
<dbReference type="Gene3D" id="3.60.60.10">
    <property type="entry name" value="Penicillin V Acylase, Chain A"/>
    <property type="match status" value="1"/>
</dbReference>
<gene>
    <name evidence="2" type="ORF">VMF7928_01797</name>
</gene>
<dbReference type="PROSITE" id="PS50042">
    <property type="entry name" value="CNMP_BINDING_3"/>
    <property type="match status" value="1"/>
</dbReference>
<comment type="caution">
    <text evidence="2">The sequence shown here is derived from an EMBL/GenBank/DDBJ whole genome shotgun (WGS) entry which is preliminary data.</text>
</comment>
<dbReference type="PANTHER" id="PTHR34180">
    <property type="entry name" value="PEPTIDASE C45"/>
    <property type="match status" value="1"/>
</dbReference>